<dbReference type="Proteomes" id="UP000287233">
    <property type="component" value="Chromosome"/>
</dbReference>
<feature type="domain" description="Response regulatory" evidence="8">
    <location>
        <begin position="44"/>
        <end position="157"/>
    </location>
</feature>
<feature type="DNA-binding region" description="OmpR/PhoB-type" evidence="7">
    <location>
        <begin position="167"/>
        <end position="266"/>
    </location>
</feature>
<evidence type="ECO:0000256" key="7">
    <source>
        <dbReference type="PROSITE-ProRule" id="PRU01091"/>
    </source>
</evidence>
<sequence>MKNTRSPVLLGPATTVPPGLHRHADHWATEPIAARLGKSVLPKRILLVDDDPWVRKLVRGYLEQAGFAVTVAATGEEALAEFRARPPDLIVLDLMLPGTDGLEVAREIRRSSAVPIIMLTARSTEDDRVRGLELGADDYVIKPFSARELEARVRAVFRRAESPPEGPRTAEAAGIRLDLDRREAWVDGRAVNLTALEFDLLAFLVQHPDRAFTRLELLEAVRGSAFSSFERAVDSHIKRLRKKVEPVPESPSRIVTVYGVGYKLSTEGSDAPA</sequence>
<protein>
    <submittedName>
        <fullName evidence="10">Phosphate regulon transcriptional regulatory protein PhoB (SphR)</fullName>
    </submittedName>
</protein>
<dbReference type="InterPro" id="IPR001867">
    <property type="entry name" value="OmpR/PhoB-type_DNA-bd"/>
</dbReference>
<keyword evidence="4 7" id="KW-0238">DNA-binding</keyword>
<dbReference type="Pfam" id="PF00072">
    <property type="entry name" value="Response_reg"/>
    <property type="match status" value="1"/>
</dbReference>
<evidence type="ECO:0000313" key="10">
    <source>
        <dbReference type="EMBL" id="QAA77032.1"/>
    </source>
</evidence>
<keyword evidence="2" id="KW-0902">Two-component regulatory system</keyword>
<dbReference type="PROSITE" id="PS51755">
    <property type="entry name" value="OMPR_PHOB"/>
    <property type="match status" value="1"/>
</dbReference>
<dbReference type="Gene3D" id="3.40.50.2300">
    <property type="match status" value="1"/>
</dbReference>
<evidence type="ECO:0000259" key="8">
    <source>
        <dbReference type="PROSITE" id="PS50110"/>
    </source>
</evidence>
<feature type="domain" description="OmpR/PhoB-type" evidence="9">
    <location>
        <begin position="167"/>
        <end position="266"/>
    </location>
</feature>
<dbReference type="Gene3D" id="1.10.10.10">
    <property type="entry name" value="Winged helix-like DNA-binding domain superfamily/Winged helix DNA-binding domain"/>
    <property type="match status" value="1"/>
</dbReference>
<evidence type="ECO:0000313" key="11">
    <source>
        <dbReference type="Proteomes" id="UP000287233"/>
    </source>
</evidence>
<dbReference type="PANTHER" id="PTHR48111:SF4">
    <property type="entry name" value="DNA-BINDING DUAL TRANSCRIPTIONAL REGULATOR OMPR"/>
    <property type="match status" value="1"/>
</dbReference>
<keyword evidence="3" id="KW-0805">Transcription regulation</keyword>
<dbReference type="GO" id="GO:0000976">
    <property type="term" value="F:transcription cis-regulatory region binding"/>
    <property type="evidence" value="ECO:0007669"/>
    <property type="project" value="TreeGrafter"/>
</dbReference>
<organism evidence="10 11">
    <name type="scientific">Bipolaricaulis sibiricus</name>
    <dbReference type="NCBI Taxonomy" id="2501609"/>
    <lineage>
        <taxon>Bacteria</taxon>
        <taxon>Candidatus Bipolaricaulota</taxon>
        <taxon>Candidatus Bipolaricaulia</taxon>
        <taxon>Candidatus Bipolaricaulales</taxon>
        <taxon>Candidatus Bipolaricaulaceae</taxon>
        <taxon>Candidatus Bipolaricaulis</taxon>
    </lineage>
</organism>
<evidence type="ECO:0000256" key="3">
    <source>
        <dbReference type="ARBA" id="ARBA00023015"/>
    </source>
</evidence>
<name>A0A410FVN1_BIPS1</name>
<dbReference type="EMBL" id="CP034928">
    <property type="protein sequence ID" value="QAA77032.1"/>
    <property type="molecule type" value="Genomic_DNA"/>
</dbReference>
<dbReference type="InterPro" id="IPR036388">
    <property type="entry name" value="WH-like_DNA-bd_sf"/>
</dbReference>
<feature type="modified residue" description="4-aspartylphosphate" evidence="6">
    <location>
        <position position="93"/>
    </location>
</feature>
<dbReference type="PROSITE" id="PS50110">
    <property type="entry name" value="RESPONSE_REGULATORY"/>
    <property type="match status" value="1"/>
</dbReference>
<accession>A0A410FVN1</accession>
<proteinExistence type="predicted"/>
<evidence type="ECO:0000256" key="4">
    <source>
        <dbReference type="ARBA" id="ARBA00023125"/>
    </source>
</evidence>
<dbReference type="GO" id="GO:0000156">
    <property type="term" value="F:phosphorelay response regulator activity"/>
    <property type="evidence" value="ECO:0007669"/>
    <property type="project" value="TreeGrafter"/>
</dbReference>
<dbReference type="SMART" id="SM00862">
    <property type="entry name" value="Trans_reg_C"/>
    <property type="match status" value="1"/>
</dbReference>
<gene>
    <name evidence="10" type="ORF">BIP78_1266</name>
</gene>
<dbReference type="CDD" id="cd00383">
    <property type="entry name" value="trans_reg_C"/>
    <property type="match status" value="1"/>
</dbReference>
<evidence type="ECO:0000256" key="2">
    <source>
        <dbReference type="ARBA" id="ARBA00023012"/>
    </source>
</evidence>
<dbReference type="PANTHER" id="PTHR48111">
    <property type="entry name" value="REGULATOR OF RPOS"/>
    <property type="match status" value="1"/>
</dbReference>
<dbReference type="InterPro" id="IPR001789">
    <property type="entry name" value="Sig_transdc_resp-reg_receiver"/>
</dbReference>
<dbReference type="KEGG" id="bih:BIP78_1266"/>
<evidence type="ECO:0000256" key="1">
    <source>
        <dbReference type="ARBA" id="ARBA00022553"/>
    </source>
</evidence>
<dbReference type="FunFam" id="3.40.50.2300:FF:000001">
    <property type="entry name" value="DNA-binding response regulator PhoB"/>
    <property type="match status" value="1"/>
</dbReference>
<dbReference type="Gene3D" id="6.10.250.690">
    <property type="match status" value="1"/>
</dbReference>
<dbReference type="CDD" id="cd17574">
    <property type="entry name" value="REC_OmpR"/>
    <property type="match status" value="1"/>
</dbReference>
<evidence type="ECO:0000256" key="5">
    <source>
        <dbReference type="ARBA" id="ARBA00023163"/>
    </source>
</evidence>
<dbReference type="SMART" id="SM00448">
    <property type="entry name" value="REC"/>
    <property type="match status" value="1"/>
</dbReference>
<keyword evidence="1 6" id="KW-0597">Phosphoprotein</keyword>
<evidence type="ECO:0000259" key="9">
    <source>
        <dbReference type="PROSITE" id="PS51755"/>
    </source>
</evidence>
<dbReference type="GO" id="GO:0032993">
    <property type="term" value="C:protein-DNA complex"/>
    <property type="evidence" value="ECO:0007669"/>
    <property type="project" value="TreeGrafter"/>
</dbReference>
<dbReference type="InterPro" id="IPR011006">
    <property type="entry name" value="CheY-like_superfamily"/>
</dbReference>
<dbReference type="SUPFAM" id="SSF52172">
    <property type="entry name" value="CheY-like"/>
    <property type="match status" value="1"/>
</dbReference>
<dbReference type="Pfam" id="PF00486">
    <property type="entry name" value="Trans_reg_C"/>
    <property type="match status" value="1"/>
</dbReference>
<reference evidence="11" key="1">
    <citation type="submission" date="2018-12" db="EMBL/GenBank/DDBJ databases">
        <title>Complete genome sequence of an uncultured bacterium of the candidate phylum Bipolaricaulota.</title>
        <authorList>
            <person name="Kadnikov V.V."/>
            <person name="Mardanov A.V."/>
            <person name="Beletsky A.V."/>
            <person name="Frank Y.A."/>
            <person name="Karnachuk O.V."/>
            <person name="Ravin N.V."/>
        </authorList>
    </citation>
    <scope>NUCLEOTIDE SEQUENCE [LARGE SCALE GENOMIC DNA]</scope>
</reference>
<dbReference type="GO" id="GO:0006355">
    <property type="term" value="P:regulation of DNA-templated transcription"/>
    <property type="evidence" value="ECO:0007669"/>
    <property type="project" value="InterPro"/>
</dbReference>
<keyword evidence="5" id="KW-0804">Transcription</keyword>
<dbReference type="AlphaFoldDB" id="A0A410FVN1"/>
<dbReference type="GO" id="GO:0005829">
    <property type="term" value="C:cytosol"/>
    <property type="evidence" value="ECO:0007669"/>
    <property type="project" value="TreeGrafter"/>
</dbReference>
<dbReference type="InterPro" id="IPR039420">
    <property type="entry name" value="WalR-like"/>
</dbReference>
<evidence type="ECO:0000256" key="6">
    <source>
        <dbReference type="PROSITE-ProRule" id="PRU00169"/>
    </source>
</evidence>